<dbReference type="EMBL" id="LN899827">
    <property type="protein sequence ID" value="CUV45846.1"/>
    <property type="molecule type" value="Genomic_DNA"/>
</dbReference>
<reference evidence="1" key="1">
    <citation type="submission" date="2015-10" db="EMBL/GenBank/DDBJ databases">
        <authorList>
            <person name="Gilbert D.G."/>
        </authorList>
    </citation>
    <scope>NUCLEOTIDE SEQUENCE</scope>
    <source>
        <strain evidence="1">Phyl III-seqv23</strain>
    </source>
</reference>
<protein>
    <submittedName>
        <fullName evidence="1">Uncharacterized protein</fullName>
    </submittedName>
</protein>
<organism evidence="1">
    <name type="scientific">Ralstonia solanacearum</name>
    <name type="common">Pseudomonas solanacearum</name>
    <dbReference type="NCBI Taxonomy" id="305"/>
    <lineage>
        <taxon>Bacteria</taxon>
        <taxon>Pseudomonadati</taxon>
        <taxon>Pseudomonadota</taxon>
        <taxon>Betaproteobacteria</taxon>
        <taxon>Burkholderiales</taxon>
        <taxon>Burkholderiaceae</taxon>
        <taxon>Ralstonia</taxon>
        <taxon>Ralstonia solanacearum species complex</taxon>
    </lineage>
</organism>
<name>A0A0S4WG97_RALSL</name>
<gene>
    <name evidence="1" type="ORF">TO10_v1_380269</name>
</gene>
<dbReference type="AlphaFoldDB" id="A0A0S4WG97"/>
<proteinExistence type="predicted"/>
<evidence type="ECO:0000313" key="1">
    <source>
        <dbReference type="EMBL" id="CUV45846.1"/>
    </source>
</evidence>
<sequence length="55" mass="6397">MEKRMQMAYPLQYRVREPSGACVEPLVKHQEDLQTWLPATLSKTRSLPLPNPSHH</sequence>
<accession>A0A0S4WG97</accession>